<evidence type="ECO:0000256" key="3">
    <source>
        <dbReference type="ARBA" id="ARBA00022741"/>
    </source>
</evidence>
<dbReference type="SMART" id="SM00382">
    <property type="entry name" value="AAA"/>
    <property type="match status" value="1"/>
</dbReference>
<organism evidence="8 9">
    <name type="scientific">Halobaculum marinum</name>
    <dbReference type="NCBI Taxonomy" id="3031996"/>
    <lineage>
        <taxon>Archaea</taxon>
        <taxon>Methanobacteriati</taxon>
        <taxon>Methanobacteriota</taxon>
        <taxon>Stenosarchaea group</taxon>
        <taxon>Halobacteria</taxon>
        <taxon>Halobacteriales</taxon>
        <taxon>Haloferacaceae</taxon>
        <taxon>Halobaculum</taxon>
    </lineage>
</organism>
<dbReference type="PANTHER" id="PTHR43166:SF6">
    <property type="entry name" value="PHOSPHONATES IMPORT ATP-BINDING PROTEIN PHNC"/>
    <property type="match status" value="1"/>
</dbReference>
<dbReference type="InterPro" id="IPR012693">
    <property type="entry name" value="ABC_transpr_PhnC"/>
</dbReference>
<evidence type="ECO:0000256" key="6">
    <source>
        <dbReference type="ARBA" id="ARBA00023136"/>
    </source>
</evidence>
<dbReference type="PANTHER" id="PTHR43166">
    <property type="entry name" value="AMINO ACID IMPORT ATP-BINDING PROTEIN"/>
    <property type="match status" value="1"/>
</dbReference>
<gene>
    <name evidence="8" type="primary">phnC</name>
    <name evidence="8" type="ORF">ACFQKD_10845</name>
</gene>
<dbReference type="NCBIfam" id="TIGR02315">
    <property type="entry name" value="ABC_phnC"/>
    <property type="match status" value="1"/>
</dbReference>
<evidence type="ECO:0000313" key="8">
    <source>
        <dbReference type="EMBL" id="MFC7097801.1"/>
    </source>
</evidence>
<dbReference type="InterPro" id="IPR003593">
    <property type="entry name" value="AAA+_ATPase"/>
</dbReference>
<keyword evidence="4 8" id="KW-0067">ATP-binding</keyword>
<dbReference type="RefSeq" id="WP_276237704.1">
    <property type="nucleotide sequence ID" value="NZ_CP119989.1"/>
</dbReference>
<comment type="caution">
    <text evidence="8">The sequence shown here is derived from an EMBL/GenBank/DDBJ whole genome shotgun (WGS) entry which is preliminary data.</text>
</comment>
<sequence length="251" mass="27330">MPAVSVENLTKRYGDTVALDDVSFQIPDGEFVVLLGPSGAGKSTLLRLLNGLTTPTEGSVSIGDEEITGRRDDIGMVFQMHYIIETMSAYRNALTGALSRTGLLDSVLTWYEREDKLAALDALETVGLLDEAQQRAGSMSGGQKQRVGIARALVQQPNLLLADEPVASLDPKAAEEVMSYMKRAARERNLTTIASLHQVEIAREFGDRYIGLRDGGLVFDGGKDDLTMDVVDEIYYDDDSPEADLAREVAK</sequence>
<protein>
    <submittedName>
        <fullName evidence="8">Phosphonate ABC transporter ATP-binding protein</fullName>
    </submittedName>
</protein>
<proteinExistence type="predicted"/>
<name>A0ABD5WWX5_9EURY</name>
<dbReference type="GO" id="GO:0005524">
    <property type="term" value="F:ATP binding"/>
    <property type="evidence" value="ECO:0007669"/>
    <property type="project" value="UniProtKB-KW"/>
</dbReference>
<evidence type="ECO:0000256" key="2">
    <source>
        <dbReference type="ARBA" id="ARBA00022475"/>
    </source>
</evidence>
<keyword evidence="6" id="KW-0472">Membrane</keyword>
<accession>A0ABD5WWX5</accession>
<keyword evidence="5" id="KW-1278">Translocase</keyword>
<dbReference type="SUPFAM" id="SSF52540">
    <property type="entry name" value="P-loop containing nucleoside triphosphate hydrolases"/>
    <property type="match status" value="1"/>
</dbReference>
<evidence type="ECO:0000313" key="9">
    <source>
        <dbReference type="Proteomes" id="UP001596388"/>
    </source>
</evidence>
<dbReference type="PROSITE" id="PS50893">
    <property type="entry name" value="ABC_TRANSPORTER_2"/>
    <property type="match status" value="1"/>
</dbReference>
<dbReference type="Gene3D" id="3.40.50.300">
    <property type="entry name" value="P-loop containing nucleotide triphosphate hydrolases"/>
    <property type="match status" value="1"/>
</dbReference>
<reference evidence="8 9" key="1">
    <citation type="journal article" date="2019" name="Int. J. Syst. Evol. Microbiol.">
        <title>The Global Catalogue of Microorganisms (GCM) 10K type strain sequencing project: providing services to taxonomists for standard genome sequencing and annotation.</title>
        <authorList>
            <consortium name="The Broad Institute Genomics Platform"/>
            <consortium name="The Broad Institute Genome Sequencing Center for Infectious Disease"/>
            <person name="Wu L."/>
            <person name="Ma J."/>
        </authorList>
    </citation>
    <scope>NUCLEOTIDE SEQUENCE [LARGE SCALE GENOMIC DNA]</scope>
    <source>
        <strain evidence="8 9">DT55</strain>
    </source>
</reference>
<evidence type="ECO:0000259" key="7">
    <source>
        <dbReference type="PROSITE" id="PS50893"/>
    </source>
</evidence>
<dbReference type="Pfam" id="PF00005">
    <property type="entry name" value="ABC_tran"/>
    <property type="match status" value="1"/>
</dbReference>
<dbReference type="InterPro" id="IPR003439">
    <property type="entry name" value="ABC_transporter-like_ATP-bd"/>
</dbReference>
<dbReference type="EMBL" id="JBHTAG010000003">
    <property type="protein sequence ID" value="MFC7097801.1"/>
    <property type="molecule type" value="Genomic_DNA"/>
</dbReference>
<dbReference type="Proteomes" id="UP001596388">
    <property type="component" value="Unassembled WGS sequence"/>
</dbReference>
<keyword evidence="3" id="KW-0547">Nucleotide-binding</keyword>
<dbReference type="InterPro" id="IPR027417">
    <property type="entry name" value="P-loop_NTPase"/>
</dbReference>
<evidence type="ECO:0000256" key="4">
    <source>
        <dbReference type="ARBA" id="ARBA00022840"/>
    </source>
</evidence>
<evidence type="ECO:0000256" key="1">
    <source>
        <dbReference type="ARBA" id="ARBA00022448"/>
    </source>
</evidence>
<dbReference type="GeneID" id="79271285"/>
<keyword evidence="2" id="KW-1003">Cell membrane</keyword>
<dbReference type="PROSITE" id="PS00211">
    <property type="entry name" value="ABC_TRANSPORTER_1"/>
    <property type="match status" value="1"/>
</dbReference>
<dbReference type="CDD" id="cd03256">
    <property type="entry name" value="ABC_PhnC_transporter"/>
    <property type="match status" value="1"/>
</dbReference>
<feature type="domain" description="ABC transporter" evidence="7">
    <location>
        <begin position="4"/>
        <end position="239"/>
    </location>
</feature>
<keyword evidence="9" id="KW-1185">Reference proteome</keyword>
<dbReference type="InterPro" id="IPR017871">
    <property type="entry name" value="ABC_transporter-like_CS"/>
</dbReference>
<keyword evidence="1" id="KW-0813">Transport</keyword>
<evidence type="ECO:0000256" key="5">
    <source>
        <dbReference type="ARBA" id="ARBA00022967"/>
    </source>
</evidence>
<dbReference type="InterPro" id="IPR050086">
    <property type="entry name" value="MetN_ABC_transporter-like"/>
</dbReference>
<dbReference type="AlphaFoldDB" id="A0ABD5WWX5"/>